<sequence length="387" mass="43146">MVGFEKVANGTKGSLPSAKNTNTTNRSPDSILNLVQGDPTVFEPYWRNQGDKCTLVISGSDFMSYYSDCENICWFLQPQLADAIRNIHRDVGNAVLDDRHIVIGTGSTQLFQAAVYALSSPAGPEPISVVSAAPYYSRYPEEIGFLSSGLYKWGGDANTFDKDGPYIEVVNSPNNPDGTSRDAVVNRSEGRLIHDFAYYWPHYAPIIGAADHNVMLFTLSKCTGHAGSRIGWAIVKDIEVAKKMIKFVEFNSLGVCKESQLRAAKILETISNEYSNLGCTKTENFFEYGQRLMAERWRKLREVIKRSKVFSLPEYPKECCNFSGEFMESHPGNMDAEKLLRSHKMMGKGGKCFGVDSKYARVSVVGREEDFNLLLERISAIKGVETE</sequence>
<reference evidence="2" key="1">
    <citation type="journal article" date="2023" name="G3 (Bethesda)">
        <title>Genome assembly and association tests identify interacting loci associated with vigor, precocity, and sex in interspecific pistachio rootstocks.</title>
        <authorList>
            <person name="Palmer W."/>
            <person name="Jacygrad E."/>
            <person name="Sagayaradj S."/>
            <person name="Cavanaugh K."/>
            <person name="Han R."/>
            <person name="Bertier L."/>
            <person name="Beede B."/>
            <person name="Kafkas S."/>
            <person name="Golino D."/>
            <person name="Preece J."/>
            <person name="Michelmore R."/>
        </authorList>
    </citation>
    <scope>NUCLEOTIDE SEQUENCE [LARGE SCALE GENOMIC DNA]</scope>
</reference>
<keyword evidence="2" id="KW-1185">Reference proteome</keyword>
<dbReference type="Proteomes" id="UP001164250">
    <property type="component" value="Chromosome 6"/>
</dbReference>
<proteinExistence type="predicted"/>
<evidence type="ECO:0000313" key="1">
    <source>
        <dbReference type="EMBL" id="KAJ0095377.1"/>
    </source>
</evidence>
<evidence type="ECO:0000313" key="2">
    <source>
        <dbReference type="Proteomes" id="UP001164250"/>
    </source>
</evidence>
<name>A0ACC1B941_9ROSI</name>
<gene>
    <name evidence="1" type="ORF">Patl1_16070</name>
</gene>
<organism evidence="1 2">
    <name type="scientific">Pistacia atlantica</name>
    <dbReference type="NCBI Taxonomy" id="434234"/>
    <lineage>
        <taxon>Eukaryota</taxon>
        <taxon>Viridiplantae</taxon>
        <taxon>Streptophyta</taxon>
        <taxon>Embryophyta</taxon>
        <taxon>Tracheophyta</taxon>
        <taxon>Spermatophyta</taxon>
        <taxon>Magnoliopsida</taxon>
        <taxon>eudicotyledons</taxon>
        <taxon>Gunneridae</taxon>
        <taxon>Pentapetalae</taxon>
        <taxon>rosids</taxon>
        <taxon>malvids</taxon>
        <taxon>Sapindales</taxon>
        <taxon>Anacardiaceae</taxon>
        <taxon>Pistacia</taxon>
    </lineage>
</organism>
<dbReference type="EMBL" id="CM047902">
    <property type="protein sequence ID" value="KAJ0095377.1"/>
    <property type="molecule type" value="Genomic_DNA"/>
</dbReference>
<comment type="caution">
    <text evidence="1">The sequence shown here is derived from an EMBL/GenBank/DDBJ whole genome shotgun (WGS) entry which is preliminary data.</text>
</comment>
<accession>A0ACC1B941</accession>
<protein>
    <submittedName>
        <fullName evidence="1">Uncharacterized protein</fullName>
    </submittedName>
</protein>